<protein>
    <recommendedName>
        <fullName evidence="4 11">Histidinol-phosphatase</fullName>
        <ecNumber evidence="4 11">3.1.3.15</ecNumber>
    </recommendedName>
</protein>
<gene>
    <name evidence="13" type="ORF">GGR25_001088</name>
</gene>
<evidence type="ECO:0000256" key="12">
    <source>
        <dbReference type="PIRSR" id="PIRSR600760-2"/>
    </source>
</evidence>
<keyword evidence="6 12" id="KW-0479">Metal-binding</keyword>
<keyword evidence="5" id="KW-0028">Amino-acid biosynthesis</keyword>
<dbReference type="AlphaFoldDB" id="A0A840AI70"/>
<feature type="binding site" evidence="12">
    <location>
        <position position="85"/>
    </location>
    <ligand>
        <name>Mg(2+)</name>
        <dbReference type="ChEBI" id="CHEBI:18420"/>
        <label>1</label>
        <note>catalytic</note>
    </ligand>
</feature>
<proteinExistence type="inferred from homology"/>
<dbReference type="PROSITE" id="PS00629">
    <property type="entry name" value="IMP_1"/>
    <property type="match status" value="1"/>
</dbReference>
<feature type="binding site" evidence="12">
    <location>
        <position position="87"/>
    </location>
    <ligand>
        <name>Mg(2+)</name>
        <dbReference type="ChEBI" id="CHEBI:18420"/>
        <label>1</label>
        <note>catalytic</note>
    </ligand>
</feature>
<dbReference type="SUPFAM" id="SSF56655">
    <property type="entry name" value="Carbohydrate phosphatase"/>
    <property type="match status" value="1"/>
</dbReference>
<feature type="binding site" evidence="12">
    <location>
        <position position="212"/>
    </location>
    <ligand>
        <name>Mg(2+)</name>
        <dbReference type="ChEBI" id="CHEBI:18420"/>
        <label>1</label>
        <note>catalytic</note>
    </ligand>
</feature>
<organism evidence="13 14">
    <name type="scientific">Kaistia hirudinis</name>
    <dbReference type="NCBI Taxonomy" id="1293440"/>
    <lineage>
        <taxon>Bacteria</taxon>
        <taxon>Pseudomonadati</taxon>
        <taxon>Pseudomonadota</taxon>
        <taxon>Alphaproteobacteria</taxon>
        <taxon>Hyphomicrobiales</taxon>
        <taxon>Kaistiaceae</taxon>
        <taxon>Kaistia</taxon>
    </lineage>
</organism>
<dbReference type="CDD" id="cd01641">
    <property type="entry name" value="Bacterial_IMPase_like_1"/>
    <property type="match status" value="1"/>
</dbReference>
<evidence type="ECO:0000256" key="2">
    <source>
        <dbReference type="ARBA" id="ARBA00004970"/>
    </source>
</evidence>
<evidence type="ECO:0000256" key="7">
    <source>
        <dbReference type="ARBA" id="ARBA00022801"/>
    </source>
</evidence>
<evidence type="ECO:0000256" key="11">
    <source>
        <dbReference type="NCBIfam" id="TIGR02067"/>
    </source>
</evidence>
<dbReference type="InterPro" id="IPR051090">
    <property type="entry name" value="Inositol_monoP_superfamily"/>
</dbReference>
<evidence type="ECO:0000256" key="5">
    <source>
        <dbReference type="ARBA" id="ARBA00022605"/>
    </source>
</evidence>
<dbReference type="RefSeq" id="WP_183397746.1">
    <property type="nucleotide sequence ID" value="NZ_JACIDS010000002.1"/>
</dbReference>
<dbReference type="FunFam" id="3.30.540.10:FF:000030">
    <property type="entry name" value="Inositol monophosphatase"/>
    <property type="match status" value="1"/>
</dbReference>
<evidence type="ECO:0000256" key="10">
    <source>
        <dbReference type="ARBA" id="ARBA00049158"/>
    </source>
</evidence>
<keyword evidence="7 13" id="KW-0378">Hydrolase</keyword>
<reference evidence="13 14" key="1">
    <citation type="submission" date="2020-08" db="EMBL/GenBank/DDBJ databases">
        <title>Genomic Encyclopedia of Type Strains, Phase IV (KMG-IV): sequencing the most valuable type-strain genomes for metagenomic binning, comparative biology and taxonomic classification.</title>
        <authorList>
            <person name="Goeker M."/>
        </authorList>
    </citation>
    <scope>NUCLEOTIDE SEQUENCE [LARGE SCALE GENOMIC DNA]</scope>
    <source>
        <strain evidence="13 14">DSM 25966</strain>
    </source>
</reference>
<evidence type="ECO:0000256" key="9">
    <source>
        <dbReference type="ARBA" id="ARBA00023102"/>
    </source>
</evidence>
<keyword evidence="8 12" id="KW-0460">Magnesium</keyword>
<dbReference type="Proteomes" id="UP000553963">
    <property type="component" value="Unassembled WGS sequence"/>
</dbReference>
<comment type="catalytic activity">
    <reaction evidence="10">
        <text>L-histidinol phosphate + H2O = L-histidinol + phosphate</text>
        <dbReference type="Rhea" id="RHEA:14465"/>
        <dbReference type="ChEBI" id="CHEBI:15377"/>
        <dbReference type="ChEBI" id="CHEBI:43474"/>
        <dbReference type="ChEBI" id="CHEBI:57699"/>
        <dbReference type="ChEBI" id="CHEBI:57980"/>
        <dbReference type="EC" id="3.1.3.15"/>
    </reaction>
</comment>
<evidence type="ECO:0000313" key="14">
    <source>
        <dbReference type="Proteomes" id="UP000553963"/>
    </source>
</evidence>
<dbReference type="UniPathway" id="UPA00031">
    <property type="reaction ID" value="UER00013"/>
</dbReference>
<keyword evidence="9" id="KW-0368">Histidine biosynthesis</keyword>
<dbReference type="PANTHER" id="PTHR43200">
    <property type="entry name" value="PHOSPHATASE"/>
    <property type="match status" value="1"/>
</dbReference>
<name>A0A840AI70_9HYPH</name>
<dbReference type="Gene3D" id="3.30.540.10">
    <property type="entry name" value="Fructose-1,6-Bisphosphatase, subunit A, domain 1"/>
    <property type="match status" value="1"/>
</dbReference>
<dbReference type="InterPro" id="IPR020583">
    <property type="entry name" value="Inositol_monoP_metal-BS"/>
</dbReference>
<evidence type="ECO:0000256" key="3">
    <source>
        <dbReference type="ARBA" id="ARBA00009759"/>
    </source>
</evidence>
<dbReference type="GO" id="GO:0046872">
    <property type="term" value="F:metal ion binding"/>
    <property type="evidence" value="ECO:0007669"/>
    <property type="project" value="UniProtKB-KW"/>
</dbReference>
<sequence>MTDLSLLPFLDRLADAASEAIMPHFRSLDSIENKATTGFDPVTVADRAAEAAIRALITAEFPEHGIMGEEYGSERLDAEKVWVLDPIDGTRAFISGLPVWGTLIGLLSGGTPTLGMMAQPFTGERYAGDGVSARYTGPGGARALATRSCDHLSKATLFTTTPALFQGAEREAYERVERQVRLVRYGCDCYAYCMVAAGYVDAVIETGLHAYDIVALIPVIEGAGGRVTNWEGGPAAAGGRVVASGDRHLHDIILETLNR</sequence>
<accession>A0A840AI70</accession>
<dbReference type="GO" id="GO:0000105">
    <property type="term" value="P:L-histidine biosynthetic process"/>
    <property type="evidence" value="ECO:0007669"/>
    <property type="project" value="UniProtKB-UniRule"/>
</dbReference>
<dbReference type="PRINTS" id="PR00377">
    <property type="entry name" value="IMPHPHTASES"/>
</dbReference>
<evidence type="ECO:0000256" key="1">
    <source>
        <dbReference type="ARBA" id="ARBA00001946"/>
    </source>
</evidence>
<feature type="binding site" evidence="12">
    <location>
        <position position="88"/>
    </location>
    <ligand>
        <name>Mg(2+)</name>
        <dbReference type="ChEBI" id="CHEBI:18420"/>
        <label>1</label>
        <note>catalytic</note>
    </ligand>
</feature>
<keyword evidence="14" id="KW-1185">Reference proteome</keyword>
<dbReference type="InterPro" id="IPR000760">
    <property type="entry name" value="Inositol_monophosphatase-like"/>
</dbReference>
<comment type="pathway">
    <text evidence="2">Amino-acid biosynthesis; L-histidine biosynthesis; L-histidine from 5-phospho-alpha-D-ribose 1-diphosphate: step 8/9.</text>
</comment>
<evidence type="ECO:0000256" key="6">
    <source>
        <dbReference type="ARBA" id="ARBA00022723"/>
    </source>
</evidence>
<dbReference type="GO" id="GO:0004401">
    <property type="term" value="F:histidinol-phosphatase activity"/>
    <property type="evidence" value="ECO:0007669"/>
    <property type="project" value="UniProtKB-UniRule"/>
</dbReference>
<dbReference type="NCBIfam" id="TIGR02067">
    <property type="entry name" value="his_9_HisN"/>
    <property type="match status" value="1"/>
</dbReference>
<dbReference type="Gene3D" id="3.40.190.80">
    <property type="match status" value="1"/>
</dbReference>
<comment type="caution">
    <text evidence="13">The sequence shown here is derived from an EMBL/GenBank/DDBJ whole genome shotgun (WGS) entry which is preliminary data.</text>
</comment>
<evidence type="ECO:0000256" key="4">
    <source>
        <dbReference type="ARBA" id="ARBA00013085"/>
    </source>
</evidence>
<dbReference type="EC" id="3.1.3.15" evidence="4 11"/>
<comment type="cofactor">
    <cofactor evidence="1 12">
        <name>Mg(2+)</name>
        <dbReference type="ChEBI" id="CHEBI:18420"/>
    </cofactor>
</comment>
<evidence type="ECO:0000256" key="8">
    <source>
        <dbReference type="ARBA" id="ARBA00022842"/>
    </source>
</evidence>
<comment type="similarity">
    <text evidence="3">Belongs to the inositol monophosphatase superfamily.</text>
</comment>
<dbReference type="EMBL" id="JACIDS010000002">
    <property type="protein sequence ID" value="MBB3930049.1"/>
    <property type="molecule type" value="Genomic_DNA"/>
</dbReference>
<feature type="binding site" evidence="12">
    <location>
        <position position="69"/>
    </location>
    <ligand>
        <name>Mg(2+)</name>
        <dbReference type="ChEBI" id="CHEBI:18420"/>
        <label>1</label>
        <note>catalytic</note>
    </ligand>
</feature>
<dbReference type="Pfam" id="PF00459">
    <property type="entry name" value="Inositol_P"/>
    <property type="match status" value="1"/>
</dbReference>
<dbReference type="InterPro" id="IPR011809">
    <property type="entry name" value="His_9_proposed"/>
</dbReference>
<dbReference type="PANTHER" id="PTHR43200:SF6">
    <property type="entry name" value="3'(2'),5'-BISPHOSPHATE NUCLEOTIDASE"/>
    <property type="match status" value="1"/>
</dbReference>
<evidence type="ECO:0000313" key="13">
    <source>
        <dbReference type="EMBL" id="MBB3930049.1"/>
    </source>
</evidence>